<dbReference type="InterPro" id="IPR002110">
    <property type="entry name" value="Ankyrin_rpt"/>
</dbReference>
<dbReference type="SUPFAM" id="SSF48403">
    <property type="entry name" value="Ankyrin repeat"/>
    <property type="match status" value="1"/>
</dbReference>
<dbReference type="GO" id="GO:0000062">
    <property type="term" value="F:fatty-acyl-CoA binding"/>
    <property type="evidence" value="ECO:0007669"/>
    <property type="project" value="InterPro"/>
</dbReference>
<keyword evidence="8" id="KW-1185">Reference proteome</keyword>
<dbReference type="PROSITE" id="PS50297">
    <property type="entry name" value="ANK_REP_REGION"/>
    <property type="match status" value="2"/>
</dbReference>
<accession>A0A2A3E1M4</accession>
<dbReference type="InterPro" id="IPR014352">
    <property type="entry name" value="FERM/acyl-CoA-bd_prot_sf"/>
</dbReference>
<evidence type="ECO:0000256" key="4">
    <source>
        <dbReference type="ARBA" id="ARBA00023121"/>
    </source>
</evidence>
<dbReference type="PROSITE" id="PS50088">
    <property type="entry name" value="ANK_REPEAT"/>
    <property type="match status" value="2"/>
</dbReference>
<dbReference type="InterPro" id="IPR035984">
    <property type="entry name" value="Acyl-CoA-binding_sf"/>
</dbReference>
<dbReference type="PANTHER" id="PTHR24119">
    <property type="entry name" value="ACYL-COA-BINDING DOMAIN-CONTAINING PROTEIN 6"/>
    <property type="match status" value="1"/>
</dbReference>
<dbReference type="OrthoDB" id="10254927at2759"/>
<evidence type="ECO:0000256" key="1">
    <source>
        <dbReference type="ARBA" id="ARBA00018419"/>
    </source>
</evidence>
<dbReference type="InterPro" id="IPR036770">
    <property type="entry name" value="Ankyrin_rpt-contain_sf"/>
</dbReference>
<dbReference type="Gene3D" id="1.25.40.20">
    <property type="entry name" value="Ankyrin repeat-containing domain"/>
    <property type="match status" value="1"/>
</dbReference>
<gene>
    <name evidence="7" type="ORF">APICC_04838</name>
</gene>
<dbReference type="PROSITE" id="PS51228">
    <property type="entry name" value="ACB_2"/>
    <property type="match status" value="1"/>
</dbReference>
<feature type="repeat" description="ANK" evidence="5">
    <location>
        <begin position="146"/>
        <end position="178"/>
    </location>
</feature>
<evidence type="ECO:0000256" key="5">
    <source>
        <dbReference type="PROSITE-ProRule" id="PRU00023"/>
    </source>
</evidence>
<sequence length="227" mass="26072">MSLEKTFNKATHYLQLLASELNSTELLKFYALYKQATIGPCNISKPNWYQMQARQKWEAWKSLNDMSCDDAMNNYIQELTKLNPNWEENVQCESSNWVAISRFINMEDEINDVDKTFLDWIKEGQIEKVQELLDKEPNLINIMDSEGLLPIHWAADRGHLKIIEQLIKKGASINSQDEDGQTPLHYAASCGHLDVVKYLISIGAESIKDNNGMIPKDIADEHLRSIL</sequence>
<evidence type="ECO:0000313" key="8">
    <source>
        <dbReference type="Proteomes" id="UP000242457"/>
    </source>
</evidence>
<evidence type="ECO:0000259" key="6">
    <source>
        <dbReference type="PROSITE" id="PS51228"/>
    </source>
</evidence>
<proteinExistence type="predicted"/>
<dbReference type="STRING" id="94128.A0A2A3E1M4"/>
<evidence type="ECO:0000256" key="2">
    <source>
        <dbReference type="ARBA" id="ARBA00022737"/>
    </source>
</evidence>
<organism evidence="7 8">
    <name type="scientific">Apis cerana cerana</name>
    <name type="common">Oriental honeybee</name>
    <dbReference type="NCBI Taxonomy" id="94128"/>
    <lineage>
        <taxon>Eukaryota</taxon>
        <taxon>Metazoa</taxon>
        <taxon>Ecdysozoa</taxon>
        <taxon>Arthropoda</taxon>
        <taxon>Hexapoda</taxon>
        <taxon>Insecta</taxon>
        <taxon>Pterygota</taxon>
        <taxon>Neoptera</taxon>
        <taxon>Endopterygota</taxon>
        <taxon>Hymenoptera</taxon>
        <taxon>Apocrita</taxon>
        <taxon>Aculeata</taxon>
        <taxon>Apoidea</taxon>
        <taxon>Anthophila</taxon>
        <taxon>Apidae</taxon>
        <taxon>Apis</taxon>
    </lineage>
</organism>
<dbReference type="Proteomes" id="UP000242457">
    <property type="component" value="Unassembled WGS sequence"/>
</dbReference>
<dbReference type="EMBL" id="KZ288501">
    <property type="protein sequence ID" value="PBC25156.1"/>
    <property type="molecule type" value="Genomic_DNA"/>
</dbReference>
<dbReference type="Pfam" id="PF12796">
    <property type="entry name" value="Ank_2"/>
    <property type="match status" value="1"/>
</dbReference>
<dbReference type="Pfam" id="PF00887">
    <property type="entry name" value="ACBP"/>
    <property type="match status" value="1"/>
</dbReference>
<keyword evidence="2" id="KW-0677">Repeat</keyword>
<dbReference type="SUPFAM" id="SSF47027">
    <property type="entry name" value="Acyl-CoA binding protein"/>
    <property type="match status" value="1"/>
</dbReference>
<dbReference type="InterPro" id="IPR000582">
    <property type="entry name" value="Acyl-CoA-binding_protein"/>
</dbReference>
<feature type="repeat" description="ANK" evidence="5">
    <location>
        <begin position="179"/>
        <end position="211"/>
    </location>
</feature>
<evidence type="ECO:0000256" key="3">
    <source>
        <dbReference type="ARBA" id="ARBA00023043"/>
    </source>
</evidence>
<keyword evidence="4" id="KW-0446">Lipid-binding</keyword>
<keyword evidence="3 5" id="KW-0040">ANK repeat</keyword>
<protein>
    <recommendedName>
        <fullName evidence="1">Acyl-CoA-binding domain-containing protein 6</fullName>
    </recommendedName>
</protein>
<dbReference type="SMART" id="SM00248">
    <property type="entry name" value="ANK"/>
    <property type="match status" value="2"/>
</dbReference>
<feature type="domain" description="ACB" evidence="6">
    <location>
        <begin position="3"/>
        <end position="88"/>
    </location>
</feature>
<name>A0A2A3E1M4_APICC</name>
<dbReference type="PRINTS" id="PR00689">
    <property type="entry name" value="ACOABINDINGP"/>
</dbReference>
<dbReference type="AlphaFoldDB" id="A0A2A3E1M4"/>
<dbReference type="Gene3D" id="1.20.80.10">
    <property type="match status" value="1"/>
</dbReference>
<reference evidence="7 8" key="1">
    <citation type="submission" date="2014-07" db="EMBL/GenBank/DDBJ databases">
        <title>Genomic and transcriptomic analysis on Apis cerana provide comprehensive insights into honey bee biology.</title>
        <authorList>
            <person name="Diao Q."/>
            <person name="Sun L."/>
            <person name="Zheng H."/>
            <person name="Zheng H."/>
            <person name="Xu S."/>
            <person name="Wang S."/>
            <person name="Zeng Z."/>
            <person name="Hu F."/>
            <person name="Su S."/>
            <person name="Wu J."/>
        </authorList>
    </citation>
    <scope>NUCLEOTIDE SEQUENCE [LARGE SCALE GENOMIC DNA]</scope>
    <source>
        <tissue evidence="7">Pupae without intestine</tissue>
    </source>
</reference>
<dbReference type="PANTHER" id="PTHR24119:SF0">
    <property type="entry name" value="ACYL-COA-BINDING DOMAIN-CONTAINING PROTEIN 6"/>
    <property type="match status" value="1"/>
</dbReference>
<evidence type="ECO:0000313" key="7">
    <source>
        <dbReference type="EMBL" id="PBC25156.1"/>
    </source>
</evidence>